<dbReference type="InterPro" id="IPR009075">
    <property type="entry name" value="AcylCo_DH/oxidase_C"/>
</dbReference>
<feature type="domain" description="Acyl-CoA dehydrogenase/oxidase C-terminal" evidence="6">
    <location>
        <begin position="5"/>
        <end position="80"/>
    </location>
</feature>
<dbReference type="AlphaFoldDB" id="A0A3S5CPU9"/>
<evidence type="ECO:0000256" key="3">
    <source>
        <dbReference type="ARBA" id="ARBA00022946"/>
    </source>
</evidence>
<comment type="caution">
    <text evidence="7">The sequence shown here is derived from an EMBL/GenBank/DDBJ whole genome shotgun (WGS) entry which is preliminary data.</text>
</comment>
<name>A0A3S5CPU9_9PLAT</name>
<evidence type="ECO:0000256" key="4">
    <source>
        <dbReference type="ARBA" id="ARBA00023002"/>
    </source>
</evidence>
<sequence>MRLNVGRLKDADQASPEMFSLIKRNSCGKALDAARLARDILGANGISDEYHVIRHMMNLEAVNTYEGTHDIHALILGRSITGLQSFF</sequence>
<keyword evidence="3" id="KW-0809">Transit peptide</keyword>
<organism evidence="7 8">
    <name type="scientific">Protopolystoma xenopodis</name>
    <dbReference type="NCBI Taxonomy" id="117903"/>
    <lineage>
        <taxon>Eukaryota</taxon>
        <taxon>Metazoa</taxon>
        <taxon>Spiralia</taxon>
        <taxon>Lophotrochozoa</taxon>
        <taxon>Platyhelminthes</taxon>
        <taxon>Monogenea</taxon>
        <taxon>Polyopisthocotylea</taxon>
        <taxon>Polystomatidea</taxon>
        <taxon>Polystomatidae</taxon>
        <taxon>Protopolystoma</taxon>
    </lineage>
</organism>
<dbReference type="SUPFAM" id="SSF47203">
    <property type="entry name" value="Acyl-CoA dehydrogenase C-terminal domain-like"/>
    <property type="match status" value="1"/>
</dbReference>
<keyword evidence="8" id="KW-1185">Reference proteome</keyword>
<dbReference type="GO" id="GO:0005739">
    <property type="term" value="C:mitochondrion"/>
    <property type="evidence" value="ECO:0007669"/>
    <property type="project" value="UniProtKB-SubCell"/>
</dbReference>
<keyword evidence="5" id="KW-0496">Mitochondrion</keyword>
<dbReference type="OrthoDB" id="435240at2759"/>
<evidence type="ECO:0000259" key="6">
    <source>
        <dbReference type="Pfam" id="PF00441"/>
    </source>
</evidence>
<dbReference type="PANTHER" id="PTHR42807:SF1">
    <property type="entry name" value="GLUTARYL-COA DEHYDROGENASE, MITOCHONDRIAL"/>
    <property type="match status" value="1"/>
</dbReference>
<evidence type="ECO:0000313" key="8">
    <source>
        <dbReference type="Proteomes" id="UP000784294"/>
    </source>
</evidence>
<dbReference type="InterPro" id="IPR052033">
    <property type="entry name" value="Glutaryl-CoA_DH_mitochondrial"/>
</dbReference>
<dbReference type="Proteomes" id="UP000784294">
    <property type="component" value="Unassembled WGS sequence"/>
</dbReference>
<dbReference type="GO" id="GO:0050660">
    <property type="term" value="F:flavin adenine dinucleotide binding"/>
    <property type="evidence" value="ECO:0007669"/>
    <property type="project" value="TreeGrafter"/>
</dbReference>
<dbReference type="GO" id="GO:0046949">
    <property type="term" value="P:fatty-acyl-CoA biosynthetic process"/>
    <property type="evidence" value="ECO:0007669"/>
    <property type="project" value="TreeGrafter"/>
</dbReference>
<evidence type="ECO:0000256" key="1">
    <source>
        <dbReference type="ARBA" id="ARBA00004173"/>
    </source>
</evidence>
<reference evidence="7" key="1">
    <citation type="submission" date="2018-11" db="EMBL/GenBank/DDBJ databases">
        <authorList>
            <consortium name="Pathogen Informatics"/>
        </authorList>
    </citation>
    <scope>NUCLEOTIDE SEQUENCE</scope>
</reference>
<dbReference type="Gene3D" id="1.20.140.10">
    <property type="entry name" value="Butyryl-CoA Dehydrogenase, subunit A, domain 3"/>
    <property type="match status" value="1"/>
</dbReference>
<keyword evidence="2" id="KW-0285">Flavoprotein</keyword>
<evidence type="ECO:0000313" key="7">
    <source>
        <dbReference type="EMBL" id="VEL26625.1"/>
    </source>
</evidence>
<keyword evidence="4" id="KW-0560">Oxidoreductase</keyword>
<accession>A0A3S5CPU9</accession>
<dbReference type="GO" id="GO:0004361">
    <property type="term" value="F:glutaryl-CoA dehydrogenase activity"/>
    <property type="evidence" value="ECO:0007669"/>
    <property type="project" value="TreeGrafter"/>
</dbReference>
<evidence type="ECO:0000256" key="5">
    <source>
        <dbReference type="ARBA" id="ARBA00023128"/>
    </source>
</evidence>
<dbReference type="GO" id="GO:0033539">
    <property type="term" value="P:fatty acid beta-oxidation using acyl-CoA dehydrogenase"/>
    <property type="evidence" value="ECO:0007669"/>
    <property type="project" value="TreeGrafter"/>
</dbReference>
<protein>
    <recommendedName>
        <fullName evidence="6">Acyl-CoA dehydrogenase/oxidase C-terminal domain-containing protein</fullName>
    </recommendedName>
</protein>
<evidence type="ECO:0000256" key="2">
    <source>
        <dbReference type="ARBA" id="ARBA00022630"/>
    </source>
</evidence>
<dbReference type="PANTHER" id="PTHR42807">
    <property type="entry name" value="GLUTARYL-COA DEHYDROGENASE, MITOCHONDRIAL"/>
    <property type="match status" value="1"/>
</dbReference>
<proteinExistence type="predicted"/>
<dbReference type="EMBL" id="CAAALY010081576">
    <property type="protein sequence ID" value="VEL26625.1"/>
    <property type="molecule type" value="Genomic_DNA"/>
</dbReference>
<dbReference type="GO" id="GO:0000062">
    <property type="term" value="F:fatty-acyl-CoA binding"/>
    <property type="evidence" value="ECO:0007669"/>
    <property type="project" value="TreeGrafter"/>
</dbReference>
<gene>
    <name evidence="7" type="ORF">PXEA_LOCUS20065</name>
</gene>
<comment type="subcellular location">
    <subcellularLocation>
        <location evidence="1">Mitochondrion</location>
    </subcellularLocation>
</comment>
<dbReference type="InterPro" id="IPR036250">
    <property type="entry name" value="AcylCo_DH-like_C"/>
</dbReference>
<dbReference type="Pfam" id="PF00441">
    <property type="entry name" value="Acyl-CoA_dh_1"/>
    <property type="match status" value="1"/>
</dbReference>